<dbReference type="AlphaFoldDB" id="A0A062VJS2"/>
<gene>
    <name evidence="2" type="ORF">HPO_08009</name>
</gene>
<dbReference type="Gene3D" id="2.60.200.40">
    <property type="match status" value="1"/>
</dbReference>
<dbReference type="RefSeq" id="WP_035596809.1">
    <property type="nucleotide sequence ID" value="NZ_ARYM01000008.1"/>
</dbReference>
<dbReference type="InterPro" id="IPR016064">
    <property type="entry name" value="NAD/diacylglycerol_kinase_sf"/>
</dbReference>
<sequence>MKLGIVVNEKSGSVPEDGREQLAAFLVEEGHEPILPLDIGAGLEDQVAGLVAAGSDAIAVWGGDGTICAVLQSANGAVPVLVLPGGTMNLLPKRLHNDELDWKKIVHSVLANPKPGWISAGEVGGQRFYVAALFGQLTHIGASREAVRDGAILEAVSILTDRATLDIESNIQVEVDQPDMVRECPATAVAVIPAEQEGLEIAVIAPDNHLDLAASAMDALARGWRESAHFHAEGAMAIRMRHTEGRAIPATIDGEPCEPGDVLAISYIPKAACVLVAGGEA</sequence>
<evidence type="ECO:0000259" key="1">
    <source>
        <dbReference type="Pfam" id="PF00781"/>
    </source>
</evidence>
<dbReference type="InterPro" id="IPR017438">
    <property type="entry name" value="ATP-NAD_kinase_N"/>
</dbReference>
<protein>
    <recommendedName>
        <fullName evidence="1">DAGKc domain-containing protein</fullName>
    </recommendedName>
</protein>
<evidence type="ECO:0000313" key="3">
    <source>
        <dbReference type="Proteomes" id="UP000027100"/>
    </source>
</evidence>
<dbReference type="Proteomes" id="UP000027100">
    <property type="component" value="Unassembled WGS sequence"/>
</dbReference>
<dbReference type="GO" id="GO:0016301">
    <property type="term" value="F:kinase activity"/>
    <property type="evidence" value="ECO:0007669"/>
    <property type="project" value="InterPro"/>
</dbReference>
<dbReference type="Pfam" id="PF00781">
    <property type="entry name" value="DAGK_cat"/>
    <property type="match status" value="1"/>
</dbReference>
<organism evidence="2 3">
    <name type="scientific">Hyphomonas polymorpha PS728</name>
    <dbReference type="NCBI Taxonomy" id="1280954"/>
    <lineage>
        <taxon>Bacteria</taxon>
        <taxon>Pseudomonadati</taxon>
        <taxon>Pseudomonadota</taxon>
        <taxon>Alphaproteobacteria</taxon>
        <taxon>Hyphomonadales</taxon>
        <taxon>Hyphomonadaceae</taxon>
        <taxon>Hyphomonas</taxon>
    </lineage>
</organism>
<accession>A0A062VJS2</accession>
<dbReference type="EMBL" id="ARYM01000008">
    <property type="protein sequence ID" value="KCZ98828.1"/>
    <property type="molecule type" value="Genomic_DNA"/>
</dbReference>
<reference evidence="2 3" key="1">
    <citation type="journal article" date="2014" name="Antonie Van Leeuwenhoek">
        <title>Hyphomonas beringensis sp. nov. and Hyphomonas chukchiensis sp. nov., isolated from surface seawater of the Bering Sea and Chukchi Sea.</title>
        <authorList>
            <person name="Li C."/>
            <person name="Lai Q."/>
            <person name="Li G."/>
            <person name="Dong C."/>
            <person name="Wang J."/>
            <person name="Liao Y."/>
            <person name="Shao Z."/>
        </authorList>
    </citation>
    <scope>NUCLEOTIDE SEQUENCE [LARGE SCALE GENOMIC DNA]</scope>
    <source>
        <strain evidence="2 3">PS728</strain>
    </source>
</reference>
<evidence type="ECO:0000313" key="2">
    <source>
        <dbReference type="EMBL" id="KCZ98828.1"/>
    </source>
</evidence>
<dbReference type="eggNOG" id="COG1597">
    <property type="taxonomic scope" value="Bacteria"/>
</dbReference>
<dbReference type="STRING" id="1280954.HPO_08009"/>
<keyword evidence="3" id="KW-1185">Reference proteome</keyword>
<comment type="caution">
    <text evidence="2">The sequence shown here is derived from an EMBL/GenBank/DDBJ whole genome shotgun (WGS) entry which is preliminary data.</text>
</comment>
<dbReference type="SUPFAM" id="SSF111331">
    <property type="entry name" value="NAD kinase/diacylglycerol kinase-like"/>
    <property type="match status" value="1"/>
</dbReference>
<dbReference type="Gene3D" id="3.40.50.10330">
    <property type="entry name" value="Probable inorganic polyphosphate/atp-NAD kinase, domain 1"/>
    <property type="match status" value="1"/>
</dbReference>
<dbReference type="PATRIC" id="fig|1280954.3.peg.1623"/>
<name>A0A062VJS2_9PROT</name>
<dbReference type="InterPro" id="IPR001206">
    <property type="entry name" value="Diacylglycerol_kinase_cat_dom"/>
</dbReference>
<feature type="domain" description="DAGKc" evidence="1">
    <location>
        <begin position="3"/>
        <end position="109"/>
    </location>
</feature>
<dbReference type="OrthoDB" id="7199213at2"/>
<proteinExistence type="predicted"/>